<accession>G8I0X1</accession>
<evidence type="ECO:0008006" key="2">
    <source>
        <dbReference type="Google" id="ProtNLM"/>
    </source>
</evidence>
<organism evidence="1">
    <name type="scientific">Staphylococcus aureus</name>
    <dbReference type="NCBI Taxonomy" id="1280"/>
    <lineage>
        <taxon>Bacteria</taxon>
        <taxon>Bacillati</taxon>
        <taxon>Bacillota</taxon>
        <taxon>Bacilli</taxon>
        <taxon>Bacillales</taxon>
        <taxon>Staphylococcaceae</taxon>
        <taxon>Staphylococcus</taxon>
    </lineage>
</organism>
<reference evidence="1" key="1">
    <citation type="journal article" date="2011" name="PLoS ONE">
        <title>Fatal S. aureus Hemorrhagic Pneumonia: Genetic Analysis of a Unique Clinical Isolate Producing both PVL and TSST-1.</title>
        <authorList>
            <person name="Li Z."/>
            <person name="Stevens D.L."/>
            <person name="Hamilton S.M."/>
            <person name="Parimon T."/>
            <person name="Ma Y."/>
            <person name="Kearns A.M."/>
            <person name="Ellis R.W."/>
            <person name="Bryant A.E."/>
        </authorList>
    </citation>
    <scope>NUCLEOTIDE SEQUENCE</scope>
    <source>
        <strain evidence="1">68111</strain>
    </source>
</reference>
<evidence type="ECO:0000313" key="1">
    <source>
        <dbReference type="EMBL" id="AET14333.1"/>
    </source>
</evidence>
<protein>
    <recommendedName>
        <fullName evidence="2">Pathogenicity island protein</fullName>
    </recommendedName>
</protein>
<dbReference type="EMBL" id="JN689383">
    <property type="protein sequence ID" value="AET14333.1"/>
    <property type="molecule type" value="Genomic_DNA"/>
</dbReference>
<name>G8I0X1_STAAU</name>
<proteinExistence type="predicted"/>
<dbReference type="AlphaFoldDB" id="G8I0X1"/>
<sequence length="146" mass="17502">MELNYWRLNRVKTKQKYQLSKVVQVLEKVLYEKDKDIFLSAKDRFHFITDYRYNDTAFYEDVLKLVHKELFNILAELDFENEGFSILDEVTMTLSDVMKETQHVYRYSVIDEKGEHKHTTDRKGHVIGMLEWALDYIAGNIEVEEL</sequence>